<evidence type="ECO:0000313" key="2">
    <source>
        <dbReference type="Proteomes" id="UP001187343"/>
    </source>
</evidence>
<name>A0AA88PP93_9TELE</name>
<dbReference type="AlphaFoldDB" id="A0AA88PP93"/>
<reference evidence="1" key="1">
    <citation type="submission" date="2023-08" db="EMBL/GenBank/DDBJ databases">
        <title>Chromosome-level Genome Assembly of mud carp (Cirrhinus molitorella).</title>
        <authorList>
            <person name="Liu H."/>
        </authorList>
    </citation>
    <scope>NUCLEOTIDE SEQUENCE</scope>
    <source>
        <strain evidence="1">Prfri</strain>
        <tissue evidence="1">Muscle</tissue>
    </source>
</reference>
<proteinExistence type="predicted"/>
<comment type="caution">
    <text evidence="1">The sequence shown here is derived from an EMBL/GenBank/DDBJ whole genome shotgun (WGS) entry which is preliminary data.</text>
</comment>
<accession>A0AA88PP93</accession>
<dbReference type="EMBL" id="JAUYZG010000009">
    <property type="protein sequence ID" value="KAK2898715.1"/>
    <property type="molecule type" value="Genomic_DNA"/>
</dbReference>
<keyword evidence="2" id="KW-1185">Reference proteome</keyword>
<dbReference type="Proteomes" id="UP001187343">
    <property type="component" value="Unassembled WGS sequence"/>
</dbReference>
<sequence length="66" mass="7329">MKQAPGQQPALSPSGKMEPKSLFSLHKALAQPVKMCMFDFPVSILDDLCKYVLTLWLFSCVLALSK</sequence>
<organism evidence="1 2">
    <name type="scientific">Cirrhinus molitorella</name>
    <name type="common">mud carp</name>
    <dbReference type="NCBI Taxonomy" id="172907"/>
    <lineage>
        <taxon>Eukaryota</taxon>
        <taxon>Metazoa</taxon>
        <taxon>Chordata</taxon>
        <taxon>Craniata</taxon>
        <taxon>Vertebrata</taxon>
        <taxon>Euteleostomi</taxon>
        <taxon>Actinopterygii</taxon>
        <taxon>Neopterygii</taxon>
        <taxon>Teleostei</taxon>
        <taxon>Ostariophysi</taxon>
        <taxon>Cypriniformes</taxon>
        <taxon>Cyprinidae</taxon>
        <taxon>Labeoninae</taxon>
        <taxon>Labeonini</taxon>
        <taxon>Cirrhinus</taxon>
    </lineage>
</organism>
<protein>
    <submittedName>
        <fullName evidence="1">Uncharacterized protein</fullName>
    </submittedName>
</protein>
<gene>
    <name evidence="1" type="ORF">Q8A67_010133</name>
</gene>
<evidence type="ECO:0000313" key="1">
    <source>
        <dbReference type="EMBL" id="KAK2898715.1"/>
    </source>
</evidence>